<feature type="compositionally biased region" description="Basic and acidic residues" evidence="1">
    <location>
        <begin position="272"/>
        <end position="284"/>
    </location>
</feature>
<evidence type="ECO:0000256" key="1">
    <source>
        <dbReference type="SAM" id="MobiDB-lite"/>
    </source>
</evidence>
<feature type="compositionally biased region" description="Low complexity" evidence="1">
    <location>
        <begin position="14"/>
        <end position="25"/>
    </location>
</feature>
<gene>
    <name evidence="2" type="ORF">HPB52_025403</name>
</gene>
<feature type="region of interest" description="Disordered" evidence="1">
    <location>
        <begin position="1"/>
        <end position="96"/>
    </location>
</feature>
<proteinExistence type="predicted"/>
<protein>
    <submittedName>
        <fullName evidence="2">Uncharacterized protein</fullName>
    </submittedName>
</protein>
<feature type="region of interest" description="Disordered" evidence="1">
    <location>
        <begin position="220"/>
        <end position="241"/>
    </location>
</feature>
<feature type="region of interest" description="Disordered" evidence="1">
    <location>
        <begin position="255"/>
        <end position="284"/>
    </location>
</feature>
<reference evidence="2" key="1">
    <citation type="journal article" date="2020" name="Cell">
        <title>Large-Scale Comparative Analyses of Tick Genomes Elucidate Their Genetic Diversity and Vector Capacities.</title>
        <authorList>
            <consortium name="Tick Genome and Microbiome Consortium (TIGMIC)"/>
            <person name="Jia N."/>
            <person name="Wang J."/>
            <person name="Shi W."/>
            <person name="Du L."/>
            <person name="Sun Y."/>
            <person name="Zhan W."/>
            <person name="Jiang J.F."/>
            <person name="Wang Q."/>
            <person name="Zhang B."/>
            <person name="Ji P."/>
            <person name="Bell-Sakyi L."/>
            <person name="Cui X.M."/>
            <person name="Yuan T.T."/>
            <person name="Jiang B.G."/>
            <person name="Yang W.F."/>
            <person name="Lam T.T."/>
            <person name="Chang Q.C."/>
            <person name="Ding S.J."/>
            <person name="Wang X.J."/>
            <person name="Zhu J.G."/>
            <person name="Ruan X.D."/>
            <person name="Zhao L."/>
            <person name="Wei J.T."/>
            <person name="Ye R.Z."/>
            <person name="Que T.C."/>
            <person name="Du C.H."/>
            <person name="Zhou Y.H."/>
            <person name="Cheng J.X."/>
            <person name="Dai P.F."/>
            <person name="Guo W.B."/>
            <person name="Han X.H."/>
            <person name="Huang E.J."/>
            <person name="Li L.F."/>
            <person name="Wei W."/>
            <person name="Gao Y.C."/>
            <person name="Liu J.Z."/>
            <person name="Shao H.Z."/>
            <person name="Wang X."/>
            <person name="Wang C.C."/>
            <person name="Yang T.C."/>
            <person name="Huo Q.B."/>
            <person name="Li W."/>
            <person name="Chen H.Y."/>
            <person name="Chen S.E."/>
            <person name="Zhou L.G."/>
            <person name="Ni X.B."/>
            <person name="Tian J.H."/>
            <person name="Sheng Y."/>
            <person name="Liu T."/>
            <person name="Pan Y.S."/>
            <person name="Xia L.Y."/>
            <person name="Li J."/>
            <person name="Zhao F."/>
            <person name="Cao W.C."/>
        </authorList>
    </citation>
    <scope>NUCLEOTIDE SEQUENCE</scope>
    <source>
        <strain evidence="2">Rsan-2018</strain>
    </source>
</reference>
<organism evidence="2 3">
    <name type="scientific">Rhipicephalus sanguineus</name>
    <name type="common">Brown dog tick</name>
    <name type="synonym">Ixodes sanguineus</name>
    <dbReference type="NCBI Taxonomy" id="34632"/>
    <lineage>
        <taxon>Eukaryota</taxon>
        <taxon>Metazoa</taxon>
        <taxon>Ecdysozoa</taxon>
        <taxon>Arthropoda</taxon>
        <taxon>Chelicerata</taxon>
        <taxon>Arachnida</taxon>
        <taxon>Acari</taxon>
        <taxon>Parasitiformes</taxon>
        <taxon>Ixodida</taxon>
        <taxon>Ixodoidea</taxon>
        <taxon>Ixodidae</taxon>
        <taxon>Rhipicephalinae</taxon>
        <taxon>Rhipicephalus</taxon>
        <taxon>Rhipicephalus</taxon>
    </lineage>
</organism>
<sequence>MTTRRQIHAVSWSVTPSPVPASTPADPDEFSLEGDDVLGRLQSLADDADPARAAASSRNDPGDPGEEDDAASSVSDATAVVPGLATDIGSRVQRRARESEDELSRYMSESSNKVPVSARNFIMSRVFELVASCADLRVEAASERGAALALRGQLIEARREMAAMQRTDPGASSGSGAIPGRVAGPCCSGVPGAPSAMPPGVPSYAAALTGVHCGALPSHGAQNIDPDAPTPTLGAPARGVPHACRTGHDACAGCPTSPEDQHRPGVQRHRGRDPPPHEGVNPEDKTLLPMRLVVEDLGSDFIQLLVDIAYHIPLHDLVGPHNVADVLDLSEKLKLSQLRSHCVEVWSATFNRRAA</sequence>
<evidence type="ECO:0000313" key="3">
    <source>
        <dbReference type="Proteomes" id="UP000821837"/>
    </source>
</evidence>
<name>A0A9D4TD37_RHISA</name>
<dbReference type="Proteomes" id="UP000821837">
    <property type="component" value="Unassembled WGS sequence"/>
</dbReference>
<accession>A0A9D4TD37</accession>
<dbReference type="EMBL" id="JABSTV010000717">
    <property type="protein sequence ID" value="KAH7985785.1"/>
    <property type="molecule type" value="Genomic_DNA"/>
</dbReference>
<comment type="caution">
    <text evidence="2">The sequence shown here is derived from an EMBL/GenBank/DDBJ whole genome shotgun (WGS) entry which is preliminary data.</text>
</comment>
<dbReference type="AlphaFoldDB" id="A0A9D4TD37"/>
<feature type="compositionally biased region" description="Acidic residues" evidence="1">
    <location>
        <begin position="26"/>
        <end position="36"/>
    </location>
</feature>
<feature type="compositionally biased region" description="Low complexity" evidence="1">
    <location>
        <begin position="71"/>
        <end position="81"/>
    </location>
</feature>
<evidence type="ECO:0000313" key="2">
    <source>
        <dbReference type="EMBL" id="KAH7985785.1"/>
    </source>
</evidence>
<keyword evidence="3" id="KW-1185">Reference proteome</keyword>
<reference evidence="2" key="2">
    <citation type="submission" date="2021-09" db="EMBL/GenBank/DDBJ databases">
        <authorList>
            <person name="Jia N."/>
            <person name="Wang J."/>
            <person name="Shi W."/>
            <person name="Du L."/>
            <person name="Sun Y."/>
            <person name="Zhan W."/>
            <person name="Jiang J."/>
            <person name="Wang Q."/>
            <person name="Zhang B."/>
            <person name="Ji P."/>
            <person name="Sakyi L.B."/>
            <person name="Cui X."/>
            <person name="Yuan T."/>
            <person name="Jiang B."/>
            <person name="Yang W."/>
            <person name="Lam T.T.-Y."/>
            <person name="Chang Q."/>
            <person name="Ding S."/>
            <person name="Wang X."/>
            <person name="Zhu J."/>
            <person name="Ruan X."/>
            <person name="Zhao L."/>
            <person name="Wei J."/>
            <person name="Que T."/>
            <person name="Du C."/>
            <person name="Cheng J."/>
            <person name="Dai P."/>
            <person name="Han X."/>
            <person name="Huang E."/>
            <person name="Gao Y."/>
            <person name="Liu J."/>
            <person name="Shao H."/>
            <person name="Ye R."/>
            <person name="Li L."/>
            <person name="Wei W."/>
            <person name="Wang X."/>
            <person name="Wang C."/>
            <person name="Huo Q."/>
            <person name="Li W."/>
            <person name="Guo W."/>
            <person name="Chen H."/>
            <person name="Chen S."/>
            <person name="Zhou L."/>
            <person name="Zhou L."/>
            <person name="Ni X."/>
            <person name="Tian J."/>
            <person name="Zhou Y."/>
            <person name="Sheng Y."/>
            <person name="Liu T."/>
            <person name="Pan Y."/>
            <person name="Xia L."/>
            <person name="Li J."/>
            <person name="Zhao F."/>
            <person name="Cao W."/>
        </authorList>
    </citation>
    <scope>NUCLEOTIDE SEQUENCE</scope>
    <source>
        <strain evidence="2">Rsan-2018</strain>
        <tissue evidence="2">Larvae</tissue>
    </source>
</reference>